<reference evidence="3 4" key="1">
    <citation type="journal article" date="2017" name="Mycologia">
        <title>Bifiguratus adelaidae, gen. et sp. nov., a new member of Mucoromycotina in endophytic and soil-dwelling habitats.</title>
        <authorList>
            <person name="Torres-Cruz T.J."/>
            <person name="Billingsley Tobias T.L."/>
            <person name="Almatruk M."/>
            <person name="Hesse C."/>
            <person name="Kuske C.R."/>
            <person name="Desiro A."/>
            <person name="Benucci G.M."/>
            <person name="Bonito G."/>
            <person name="Stajich J.E."/>
            <person name="Dunlap C."/>
            <person name="Arnold A.E."/>
            <person name="Porras-Alfaro A."/>
        </authorList>
    </citation>
    <scope>NUCLEOTIDE SEQUENCE [LARGE SCALE GENOMIC DNA]</scope>
    <source>
        <strain evidence="3 4">AZ0501</strain>
    </source>
</reference>
<dbReference type="EMBL" id="MVBO01000001">
    <property type="protein sequence ID" value="OZJ06969.1"/>
    <property type="molecule type" value="Genomic_DNA"/>
</dbReference>
<feature type="transmembrane region" description="Helical" evidence="2">
    <location>
        <begin position="6"/>
        <end position="28"/>
    </location>
</feature>
<proteinExistence type="predicted"/>
<gene>
    <name evidence="3" type="ORF">BZG36_00243</name>
</gene>
<keyword evidence="2" id="KW-1133">Transmembrane helix</keyword>
<feature type="compositionally biased region" description="Polar residues" evidence="1">
    <location>
        <begin position="445"/>
        <end position="456"/>
    </location>
</feature>
<evidence type="ECO:0000313" key="4">
    <source>
        <dbReference type="Proteomes" id="UP000242875"/>
    </source>
</evidence>
<feature type="transmembrane region" description="Helical" evidence="2">
    <location>
        <begin position="40"/>
        <end position="58"/>
    </location>
</feature>
<feature type="compositionally biased region" description="Polar residues" evidence="1">
    <location>
        <begin position="382"/>
        <end position="396"/>
    </location>
</feature>
<name>A0A261Y8P9_9FUNG</name>
<feature type="region of interest" description="Disordered" evidence="1">
    <location>
        <begin position="277"/>
        <end position="300"/>
    </location>
</feature>
<organism evidence="3 4">
    <name type="scientific">Bifiguratus adelaidae</name>
    <dbReference type="NCBI Taxonomy" id="1938954"/>
    <lineage>
        <taxon>Eukaryota</taxon>
        <taxon>Fungi</taxon>
        <taxon>Fungi incertae sedis</taxon>
        <taxon>Mucoromycota</taxon>
        <taxon>Mucoromycotina</taxon>
        <taxon>Endogonomycetes</taxon>
        <taxon>Endogonales</taxon>
        <taxon>Endogonales incertae sedis</taxon>
        <taxon>Bifiguratus</taxon>
    </lineage>
</organism>
<keyword evidence="2" id="KW-0812">Transmembrane</keyword>
<feature type="region of interest" description="Disordered" evidence="1">
    <location>
        <begin position="233"/>
        <end position="260"/>
    </location>
</feature>
<evidence type="ECO:0000256" key="1">
    <source>
        <dbReference type="SAM" id="MobiDB-lite"/>
    </source>
</evidence>
<sequence length="477" mass="52205">MRNLLQYILWIVADGFSFLVVLILSFSTICGVRHFRADRILALISFAILAVAVIYNSLESPQEPWTDNHIQFKPNTAHGWISYCTRIPRDNADDQGLYQRCWLLNGVWLASIVAAVLWFVLAFLVYSKSRHSFFDKPAYNFEDEEEYRNSYNGGRGGGELLGTANAMSNYNQSRDYGSSPADQAATAGVGSAYAYKIYNANGNQYSPKMYSHLPPNGTPSRGYTSSPYPYAGGANDYYTPPQSLPGAQNDNPLNAYHQHGPGLTAAAGAAAAGGLAGGGMTRHHNQDSPSSKYANESDEGDYMPIQYSAGDMPYSNSSNGGNSATSYRNANNETANTYNSMNTYRSQGDYRQYLNNGSINPTESGYVQRPNHYSYEGPDAINNANDYNDSHSSQFTPIPGVIRSSDALDDPRSPLESLGGDDQDGYNGSRTSFGQLQTPVGAKASPSSAEQYTAPQRDSWLAARRRGGEEFEGYQEE</sequence>
<dbReference type="AlphaFoldDB" id="A0A261Y8P9"/>
<dbReference type="OrthoDB" id="2262177at2759"/>
<feature type="transmembrane region" description="Helical" evidence="2">
    <location>
        <begin position="107"/>
        <end position="126"/>
    </location>
</feature>
<feature type="region of interest" description="Disordered" evidence="1">
    <location>
        <begin position="373"/>
        <end position="477"/>
    </location>
</feature>
<protein>
    <submittedName>
        <fullName evidence="3">Uncharacterized protein</fullName>
    </submittedName>
</protein>
<keyword evidence="2" id="KW-0472">Membrane</keyword>
<evidence type="ECO:0000256" key="2">
    <source>
        <dbReference type="SAM" id="Phobius"/>
    </source>
</evidence>
<evidence type="ECO:0000313" key="3">
    <source>
        <dbReference type="EMBL" id="OZJ06969.1"/>
    </source>
</evidence>
<dbReference type="Proteomes" id="UP000242875">
    <property type="component" value="Unassembled WGS sequence"/>
</dbReference>
<keyword evidence="4" id="KW-1185">Reference proteome</keyword>
<feature type="compositionally biased region" description="Polar residues" evidence="1">
    <location>
        <begin position="426"/>
        <end position="438"/>
    </location>
</feature>
<comment type="caution">
    <text evidence="3">The sequence shown here is derived from an EMBL/GenBank/DDBJ whole genome shotgun (WGS) entry which is preliminary data.</text>
</comment>
<accession>A0A261Y8P9</accession>